<evidence type="ECO:0000256" key="3">
    <source>
        <dbReference type="PROSITE-ProRule" id="PRU00339"/>
    </source>
</evidence>
<keyword evidence="1" id="KW-0677">Repeat</keyword>
<dbReference type="OrthoDB" id="1926212at2759"/>
<accession>A0A397UKX3</accession>
<proteinExistence type="predicted"/>
<reference evidence="4 5" key="1">
    <citation type="submission" date="2018-06" db="EMBL/GenBank/DDBJ databases">
        <title>Comparative genomics reveals the genomic features of Rhizophagus irregularis, R. cerebriforme, R. diaphanum and Gigaspora rosea, and their symbiotic lifestyle signature.</title>
        <authorList>
            <person name="Morin E."/>
            <person name="San Clemente H."/>
            <person name="Chen E.C.H."/>
            <person name="De La Providencia I."/>
            <person name="Hainaut M."/>
            <person name="Kuo A."/>
            <person name="Kohler A."/>
            <person name="Murat C."/>
            <person name="Tang N."/>
            <person name="Roy S."/>
            <person name="Loubradou J."/>
            <person name="Henrissat B."/>
            <person name="Grigoriev I.V."/>
            <person name="Corradi N."/>
            <person name="Roux C."/>
            <person name="Martin F.M."/>
        </authorList>
    </citation>
    <scope>NUCLEOTIDE SEQUENCE [LARGE SCALE GENOMIC DNA]</scope>
    <source>
        <strain evidence="4 5">DAOM 194757</strain>
    </source>
</reference>
<dbReference type="STRING" id="44941.A0A397UKX3"/>
<dbReference type="AlphaFoldDB" id="A0A397UKX3"/>
<organism evidence="4 5">
    <name type="scientific">Gigaspora rosea</name>
    <dbReference type="NCBI Taxonomy" id="44941"/>
    <lineage>
        <taxon>Eukaryota</taxon>
        <taxon>Fungi</taxon>
        <taxon>Fungi incertae sedis</taxon>
        <taxon>Mucoromycota</taxon>
        <taxon>Glomeromycotina</taxon>
        <taxon>Glomeromycetes</taxon>
        <taxon>Diversisporales</taxon>
        <taxon>Gigasporaceae</taxon>
        <taxon>Gigaspora</taxon>
    </lineage>
</organism>
<dbReference type="InterPro" id="IPR011990">
    <property type="entry name" value="TPR-like_helical_dom_sf"/>
</dbReference>
<dbReference type="EMBL" id="QKWP01001286">
    <property type="protein sequence ID" value="RIB10141.1"/>
    <property type="molecule type" value="Genomic_DNA"/>
</dbReference>
<dbReference type="Proteomes" id="UP000266673">
    <property type="component" value="Unassembled WGS sequence"/>
</dbReference>
<sequence>MTKIQHLPGTEFSVSENEEYGLHECELTFVQKLAFGWMPQLAVISKYITRLNVANLKIRQPNVADVTNATLMFLLHRITVQNIKNIQNPVFFDNIHIDNAWALRCRGDAYRIMNRYEESLADLNKSLEIEPNEASTLGRRGDTYCMMGRYEESLDDLNKSLKIEPNNAEASVVRRNLEVSPQAKVETSFDFVKKKLKWRNGETDETGETTKRWRN</sequence>
<dbReference type="SMART" id="SM00028">
    <property type="entry name" value="TPR"/>
    <property type="match status" value="2"/>
</dbReference>
<evidence type="ECO:0000256" key="1">
    <source>
        <dbReference type="ARBA" id="ARBA00022737"/>
    </source>
</evidence>
<dbReference type="InterPro" id="IPR050498">
    <property type="entry name" value="Ycf3"/>
</dbReference>
<feature type="repeat" description="TPR" evidence="3">
    <location>
        <begin position="100"/>
        <end position="133"/>
    </location>
</feature>
<protein>
    <submittedName>
        <fullName evidence="4">Uncharacterized protein</fullName>
    </submittedName>
</protein>
<feature type="repeat" description="TPR" evidence="3">
    <location>
        <begin position="134"/>
        <end position="167"/>
    </location>
</feature>
<dbReference type="PANTHER" id="PTHR44858:SF1">
    <property type="entry name" value="UDP-N-ACETYLGLUCOSAMINE--PEPTIDE N-ACETYLGLUCOSAMINYLTRANSFERASE SPINDLY-RELATED"/>
    <property type="match status" value="1"/>
</dbReference>
<dbReference type="Pfam" id="PF13424">
    <property type="entry name" value="TPR_12"/>
    <property type="match status" value="1"/>
</dbReference>
<evidence type="ECO:0000256" key="2">
    <source>
        <dbReference type="ARBA" id="ARBA00022803"/>
    </source>
</evidence>
<comment type="caution">
    <text evidence="4">The sequence shown here is derived from an EMBL/GenBank/DDBJ whole genome shotgun (WGS) entry which is preliminary data.</text>
</comment>
<dbReference type="Gene3D" id="1.25.40.10">
    <property type="entry name" value="Tetratricopeptide repeat domain"/>
    <property type="match status" value="1"/>
</dbReference>
<keyword evidence="2 3" id="KW-0802">TPR repeat</keyword>
<dbReference type="PROSITE" id="PS50005">
    <property type="entry name" value="TPR"/>
    <property type="match status" value="2"/>
</dbReference>
<evidence type="ECO:0000313" key="4">
    <source>
        <dbReference type="EMBL" id="RIB10141.1"/>
    </source>
</evidence>
<dbReference type="InterPro" id="IPR019734">
    <property type="entry name" value="TPR_rpt"/>
</dbReference>
<dbReference type="SUPFAM" id="SSF48452">
    <property type="entry name" value="TPR-like"/>
    <property type="match status" value="1"/>
</dbReference>
<keyword evidence="5" id="KW-1185">Reference proteome</keyword>
<dbReference type="PANTHER" id="PTHR44858">
    <property type="entry name" value="TETRATRICOPEPTIDE REPEAT PROTEIN 6"/>
    <property type="match status" value="1"/>
</dbReference>
<evidence type="ECO:0000313" key="5">
    <source>
        <dbReference type="Proteomes" id="UP000266673"/>
    </source>
</evidence>
<name>A0A397UKX3_9GLOM</name>
<gene>
    <name evidence="4" type="ORF">C2G38_2206932</name>
</gene>